<gene>
    <name evidence="3" type="ORF">INF28_08350</name>
</gene>
<protein>
    <submittedName>
        <fullName evidence="3">AraC family ligand binding domain-containing protein</fullName>
    </submittedName>
</protein>
<feature type="domain" description="AraC-type arabinose-binding/dimerisation" evidence="2">
    <location>
        <begin position="2"/>
        <end position="85"/>
    </location>
</feature>
<dbReference type="InterPro" id="IPR003313">
    <property type="entry name" value="AraC-bd"/>
</dbReference>
<dbReference type="SUPFAM" id="SSF51215">
    <property type="entry name" value="Regulatory protein AraC"/>
    <property type="match status" value="1"/>
</dbReference>
<dbReference type="Proteomes" id="UP000806542">
    <property type="component" value="Unassembled WGS sequence"/>
</dbReference>
<keyword evidence="1" id="KW-0238">DNA-binding</keyword>
<accession>A0A9D5RBY0</accession>
<dbReference type="InterPro" id="IPR037923">
    <property type="entry name" value="HTH-like"/>
</dbReference>
<keyword evidence="4" id="KW-1185">Reference proteome</keyword>
<reference evidence="3" key="1">
    <citation type="submission" date="2020-10" db="EMBL/GenBank/DDBJ databases">
        <title>ChiBAC.</title>
        <authorList>
            <person name="Zenner C."/>
            <person name="Hitch T.C.A."/>
            <person name="Clavel T."/>
        </authorList>
    </citation>
    <scope>NUCLEOTIDE SEQUENCE</scope>
    <source>
        <strain evidence="3">DSM 107454</strain>
    </source>
</reference>
<dbReference type="RefSeq" id="WP_226393018.1">
    <property type="nucleotide sequence ID" value="NZ_JADCKB010000016.1"/>
</dbReference>
<dbReference type="Pfam" id="PF02311">
    <property type="entry name" value="AraC_binding"/>
    <property type="match status" value="1"/>
</dbReference>
<organism evidence="3 4">
    <name type="scientific">Ructibacterium gallinarum</name>
    <dbReference type="NCBI Taxonomy" id="2779355"/>
    <lineage>
        <taxon>Bacteria</taxon>
        <taxon>Bacillati</taxon>
        <taxon>Bacillota</taxon>
        <taxon>Clostridia</taxon>
        <taxon>Eubacteriales</taxon>
        <taxon>Oscillospiraceae</taxon>
        <taxon>Ructibacterium</taxon>
    </lineage>
</organism>
<evidence type="ECO:0000259" key="2">
    <source>
        <dbReference type="Pfam" id="PF02311"/>
    </source>
</evidence>
<dbReference type="AlphaFoldDB" id="A0A9D5RBY0"/>
<sequence length="132" mass="15349">MDNFLILYTVACEGELDYEGKRFLLRSGTAAMIHCSQYQIYRTGTGGRWKFYWVHLNGSGVLLYYRTMFESRFFVLFGGDGLKEIFDRLFAMRPEYSVAHELKLILFIHEFLDVVAKAAIEERQEVANAAVR</sequence>
<dbReference type="Gene3D" id="2.60.120.280">
    <property type="entry name" value="Regulatory protein AraC"/>
    <property type="match status" value="1"/>
</dbReference>
<evidence type="ECO:0000313" key="3">
    <source>
        <dbReference type="EMBL" id="MBE5040468.1"/>
    </source>
</evidence>
<name>A0A9D5RBY0_9FIRM</name>
<dbReference type="GO" id="GO:0003677">
    <property type="term" value="F:DNA binding"/>
    <property type="evidence" value="ECO:0007669"/>
    <property type="project" value="UniProtKB-KW"/>
</dbReference>
<evidence type="ECO:0000256" key="1">
    <source>
        <dbReference type="ARBA" id="ARBA00023125"/>
    </source>
</evidence>
<comment type="caution">
    <text evidence="3">The sequence shown here is derived from an EMBL/GenBank/DDBJ whole genome shotgun (WGS) entry which is preliminary data.</text>
</comment>
<proteinExistence type="predicted"/>
<dbReference type="EMBL" id="JADCKB010000016">
    <property type="protein sequence ID" value="MBE5040468.1"/>
    <property type="molecule type" value="Genomic_DNA"/>
</dbReference>
<dbReference type="GO" id="GO:0006355">
    <property type="term" value="P:regulation of DNA-templated transcription"/>
    <property type="evidence" value="ECO:0007669"/>
    <property type="project" value="InterPro"/>
</dbReference>
<evidence type="ECO:0000313" key="4">
    <source>
        <dbReference type="Proteomes" id="UP000806542"/>
    </source>
</evidence>